<dbReference type="InterPro" id="IPR013740">
    <property type="entry name" value="Redoxin"/>
</dbReference>
<dbReference type="EMBL" id="MLJW01000141">
    <property type="protein sequence ID" value="OIQ96915.1"/>
    <property type="molecule type" value="Genomic_DNA"/>
</dbReference>
<dbReference type="EC" id="1.11.1.15" evidence="7"/>
<organism evidence="7">
    <name type="scientific">mine drainage metagenome</name>
    <dbReference type="NCBI Taxonomy" id="410659"/>
    <lineage>
        <taxon>unclassified sequences</taxon>
        <taxon>metagenomes</taxon>
        <taxon>ecological metagenomes</taxon>
    </lineage>
</organism>
<dbReference type="AlphaFoldDB" id="A0A1J5S572"/>
<dbReference type="CDD" id="cd03017">
    <property type="entry name" value="PRX_BCP"/>
    <property type="match status" value="1"/>
</dbReference>
<reference evidence="7" key="1">
    <citation type="submission" date="2016-10" db="EMBL/GenBank/DDBJ databases">
        <title>Sequence of Gallionella enrichment culture.</title>
        <authorList>
            <person name="Poehlein A."/>
            <person name="Muehling M."/>
            <person name="Daniel R."/>
        </authorList>
    </citation>
    <scope>NUCLEOTIDE SEQUENCE</scope>
</reference>
<dbReference type="InterPro" id="IPR036249">
    <property type="entry name" value="Thioredoxin-like_sf"/>
</dbReference>
<name>A0A1J5S572_9ZZZZ</name>
<keyword evidence="1 7" id="KW-0575">Peroxidase</keyword>
<keyword evidence="2" id="KW-0049">Antioxidant</keyword>
<evidence type="ECO:0000256" key="2">
    <source>
        <dbReference type="ARBA" id="ARBA00022862"/>
    </source>
</evidence>
<evidence type="ECO:0000256" key="5">
    <source>
        <dbReference type="ARBA" id="ARBA00023284"/>
    </source>
</evidence>
<protein>
    <submittedName>
        <fullName evidence="7">Putative peroxiredoxin bcp</fullName>
        <ecNumber evidence="7">1.11.1.15</ecNumber>
    </submittedName>
</protein>
<dbReference type="GO" id="GO:0005737">
    <property type="term" value="C:cytoplasm"/>
    <property type="evidence" value="ECO:0007669"/>
    <property type="project" value="TreeGrafter"/>
</dbReference>
<dbReference type="GO" id="GO:0008379">
    <property type="term" value="F:thioredoxin peroxidase activity"/>
    <property type="evidence" value="ECO:0007669"/>
    <property type="project" value="TreeGrafter"/>
</dbReference>
<evidence type="ECO:0000256" key="1">
    <source>
        <dbReference type="ARBA" id="ARBA00022559"/>
    </source>
</evidence>
<dbReference type="PANTHER" id="PTHR42801:SF21">
    <property type="entry name" value="BCPB PROTEIN"/>
    <property type="match status" value="1"/>
</dbReference>
<sequence length="122" mass="14071">MNLPEGWDDISGARGCTPQACDFSNHYQELQQLNTAVFGLSSQSTDYQLELKNRLHLPFDLLSDSTFQLKLELNLPVFEVEALMLYKRLTLIAEHNVIRKVFYPVFPPNQNASQVIDWLKSR</sequence>
<keyword evidence="4" id="KW-1015">Disulfide bond</keyword>
<evidence type="ECO:0000313" key="7">
    <source>
        <dbReference type="EMBL" id="OIQ96915.1"/>
    </source>
</evidence>
<dbReference type="GO" id="GO:0034599">
    <property type="term" value="P:cellular response to oxidative stress"/>
    <property type="evidence" value="ECO:0007669"/>
    <property type="project" value="TreeGrafter"/>
</dbReference>
<gene>
    <name evidence="7" type="primary">bcp_21</name>
    <name evidence="7" type="ORF">GALL_211120</name>
</gene>
<keyword evidence="3 7" id="KW-0560">Oxidoreductase</keyword>
<proteinExistence type="predicted"/>
<dbReference type="InterPro" id="IPR050924">
    <property type="entry name" value="Peroxiredoxin_BCP/PrxQ"/>
</dbReference>
<comment type="caution">
    <text evidence="7">The sequence shown here is derived from an EMBL/GenBank/DDBJ whole genome shotgun (WGS) entry which is preliminary data.</text>
</comment>
<dbReference type="Pfam" id="PF08534">
    <property type="entry name" value="Redoxin"/>
    <property type="match status" value="1"/>
</dbReference>
<dbReference type="Gene3D" id="3.40.30.10">
    <property type="entry name" value="Glutaredoxin"/>
    <property type="match status" value="1"/>
</dbReference>
<accession>A0A1J5S572</accession>
<dbReference type="GO" id="GO:0045454">
    <property type="term" value="P:cell redox homeostasis"/>
    <property type="evidence" value="ECO:0007669"/>
    <property type="project" value="TreeGrafter"/>
</dbReference>
<evidence type="ECO:0000259" key="6">
    <source>
        <dbReference type="Pfam" id="PF08534"/>
    </source>
</evidence>
<dbReference type="SUPFAM" id="SSF52833">
    <property type="entry name" value="Thioredoxin-like"/>
    <property type="match status" value="1"/>
</dbReference>
<feature type="domain" description="Redoxin" evidence="6">
    <location>
        <begin position="15"/>
        <end position="115"/>
    </location>
</feature>
<dbReference type="PANTHER" id="PTHR42801">
    <property type="entry name" value="THIOREDOXIN-DEPENDENT PEROXIDE REDUCTASE"/>
    <property type="match status" value="1"/>
</dbReference>
<evidence type="ECO:0000256" key="4">
    <source>
        <dbReference type="ARBA" id="ARBA00023157"/>
    </source>
</evidence>
<keyword evidence="5" id="KW-0676">Redox-active center</keyword>
<evidence type="ECO:0000256" key="3">
    <source>
        <dbReference type="ARBA" id="ARBA00023002"/>
    </source>
</evidence>